<accession>A0ABQ4RVL2</accession>
<comment type="caution">
    <text evidence="1">The sequence shown here is derived from an EMBL/GenBank/DDBJ whole genome shotgun (WGS) entry which is preliminary data.</text>
</comment>
<dbReference type="PANTHER" id="PTHR43102">
    <property type="entry name" value="SLR1143 PROTEIN"/>
    <property type="match status" value="1"/>
</dbReference>
<protein>
    <submittedName>
        <fullName evidence="1">Uncharacterized protein</fullName>
    </submittedName>
</protein>
<sequence>MKSGHAALRALGTPSCLPDGRSDTIRRTAGDLLGVPIAPASIIDADRQWFEGRCDPDVEGIPRDASLCVHAIMGDDAMVVEEARADPRFCEPGMAERETERRRAAAGR</sequence>
<evidence type="ECO:0000313" key="2">
    <source>
        <dbReference type="Proteomes" id="UP001055125"/>
    </source>
</evidence>
<evidence type="ECO:0000313" key="1">
    <source>
        <dbReference type="EMBL" id="GJD94631.1"/>
    </source>
</evidence>
<dbReference type="SUPFAM" id="SSF55781">
    <property type="entry name" value="GAF domain-like"/>
    <property type="match status" value="1"/>
</dbReference>
<proteinExistence type="predicted"/>
<organism evidence="1 2">
    <name type="scientific">Methylobacterium iners</name>
    <dbReference type="NCBI Taxonomy" id="418707"/>
    <lineage>
        <taxon>Bacteria</taxon>
        <taxon>Pseudomonadati</taxon>
        <taxon>Pseudomonadota</taxon>
        <taxon>Alphaproteobacteria</taxon>
        <taxon>Hyphomicrobiales</taxon>
        <taxon>Methylobacteriaceae</taxon>
        <taxon>Methylobacterium</taxon>
    </lineage>
</organism>
<dbReference type="RefSeq" id="WP_238243799.1">
    <property type="nucleotide sequence ID" value="NZ_BPQP01000027.1"/>
</dbReference>
<dbReference type="Proteomes" id="UP001055125">
    <property type="component" value="Unassembled WGS sequence"/>
</dbReference>
<reference evidence="1" key="1">
    <citation type="journal article" date="2021" name="Front. Microbiol.">
        <title>Comprehensive Comparative Genomics and Phenotyping of Methylobacterium Species.</title>
        <authorList>
            <person name="Alessa O."/>
            <person name="Ogura Y."/>
            <person name="Fujitani Y."/>
            <person name="Takami H."/>
            <person name="Hayashi T."/>
            <person name="Sahin N."/>
            <person name="Tani A."/>
        </authorList>
    </citation>
    <scope>NUCLEOTIDE SEQUENCE</scope>
    <source>
        <strain evidence="1">DSM 19015</strain>
    </source>
</reference>
<reference evidence="1" key="2">
    <citation type="submission" date="2021-08" db="EMBL/GenBank/DDBJ databases">
        <authorList>
            <person name="Tani A."/>
            <person name="Ola A."/>
            <person name="Ogura Y."/>
            <person name="Katsura K."/>
            <person name="Hayashi T."/>
        </authorList>
    </citation>
    <scope>NUCLEOTIDE SEQUENCE</scope>
    <source>
        <strain evidence="1">DSM 19015</strain>
    </source>
</reference>
<keyword evidence="2" id="KW-1185">Reference proteome</keyword>
<dbReference type="EMBL" id="BPQP01000027">
    <property type="protein sequence ID" value="GJD94631.1"/>
    <property type="molecule type" value="Genomic_DNA"/>
</dbReference>
<name>A0ABQ4RVL2_9HYPH</name>
<dbReference type="PANTHER" id="PTHR43102:SF2">
    <property type="entry name" value="GAF DOMAIN-CONTAINING PROTEIN"/>
    <property type="match status" value="1"/>
</dbReference>
<gene>
    <name evidence="1" type="ORF">OCOJLMKI_1834</name>
</gene>